<evidence type="ECO:0000256" key="9">
    <source>
        <dbReference type="ARBA" id="ARBA00022989"/>
    </source>
</evidence>
<keyword evidence="10" id="KW-0408">Iron</keyword>
<dbReference type="SUPFAM" id="SSF81342">
    <property type="entry name" value="Transmembrane di-heme cytochromes"/>
    <property type="match status" value="1"/>
</dbReference>
<dbReference type="InterPro" id="IPR011577">
    <property type="entry name" value="Cyt_b561_bac/Ni-Hgenase"/>
</dbReference>
<accession>A0A1G8PB86</accession>
<evidence type="ECO:0000256" key="13">
    <source>
        <dbReference type="SAM" id="Phobius"/>
    </source>
</evidence>
<evidence type="ECO:0000256" key="3">
    <source>
        <dbReference type="ARBA" id="ARBA00022448"/>
    </source>
</evidence>
<feature type="transmembrane region" description="Helical" evidence="13">
    <location>
        <begin position="146"/>
        <end position="169"/>
    </location>
</feature>
<evidence type="ECO:0000259" key="14">
    <source>
        <dbReference type="Pfam" id="PF01292"/>
    </source>
</evidence>
<comment type="subcellular location">
    <subcellularLocation>
        <location evidence="2">Cell membrane</location>
        <topology evidence="2">Multi-pass membrane protein</topology>
    </subcellularLocation>
</comment>
<evidence type="ECO:0000256" key="11">
    <source>
        <dbReference type="ARBA" id="ARBA00023136"/>
    </source>
</evidence>
<evidence type="ECO:0000256" key="6">
    <source>
        <dbReference type="ARBA" id="ARBA00022692"/>
    </source>
</evidence>
<evidence type="ECO:0000256" key="2">
    <source>
        <dbReference type="ARBA" id="ARBA00004651"/>
    </source>
</evidence>
<keyword evidence="3" id="KW-0813">Transport</keyword>
<evidence type="ECO:0000256" key="4">
    <source>
        <dbReference type="ARBA" id="ARBA00022475"/>
    </source>
</evidence>
<organism evidence="15 16">
    <name type="scientific">Paraburkholderia phenazinium</name>
    <dbReference type="NCBI Taxonomy" id="60549"/>
    <lineage>
        <taxon>Bacteria</taxon>
        <taxon>Pseudomonadati</taxon>
        <taxon>Pseudomonadota</taxon>
        <taxon>Betaproteobacteria</taxon>
        <taxon>Burkholderiales</taxon>
        <taxon>Burkholderiaceae</taxon>
        <taxon>Paraburkholderia</taxon>
    </lineage>
</organism>
<dbReference type="OrthoDB" id="8723024at2"/>
<dbReference type="Pfam" id="PF01292">
    <property type="entry name" value="Ni_hydr_CYTB"/>
    <property type="match status" value="1"/>
</dbReference>
<sequence>MTDVRQPAEAAYDSVARFIHWSIVLLIATQFVIGWTMPEVHHDTKPVGLIAWHLGVGALLVAVMAVRIVWRLTHKPPADTLAPLLSAASRITHLLLYVALVVVPLLGWANASSRGWTVKLLGVVPYPSLTPAGSALGHRMGDVHGVLAWVLLALIAAHIAAALFHRFVLRDRVMQRMLP</sequence>
<dbReference type="GO" id="GO:0009055">
    <property type="term" value="F:electron transfer activity"/>
    <property type="evidence" value="ECO:0007669"/>
    <property type="project" value="InterPro"/>
</dbReference>
<keyword evidence="11 13" id="KW-0472">Membrane</keyword>
<evidence type="ECO:0000256" key="7">
    <source>
        <dbReference type="ARBA" id="ARBA00022723"/>
    </source>
</evidence>
<keyword evidence="5" id="KW-0349">Heme</keyword>
<name>A0A1G8PB86_9BURK</name>
<protein>
    <submittedName>
        <fullName evidence="15">Cytochrome b561</fullName>
    </submittedName>
</protein>
<dbReference type="GO" id="GO:0005886">
    <property type="term" value="C:plasma membrane"/>
    <property type="evidence" value="ECO:0007669"/>
    <property type="project" value="UniProtKB-SubCell"/>
</dbReference>
<dbReference type="RefSeq" id="WP_090696055.1">
    <property type="nucleotide sequence ID" value="NZ_CADERL010000016.1"/>
</dbReference>
<evidence type="ECO:0000256" key="5">
    <source>
        <dbReference type="ARBA" id="ARBA00022617"/>
    </source>
</evidence>
<evidence type="ECO:0000256" key="1">
    <source>
        <dbReference type="ARBA" id="ARBA00001970"/>
    </source>
</evidence>
<keyword evidence="8" id="KW-0249">Electron transport</keyword>
<feature type="domain" description="Cytochrome b561 bacterial/Ni-hydrogenase" evidence="14">
    <location>
        <begin position="12"/>
        <end position="179"/>
    </location>
</feature>
<comment type="cofactor">
    <cofactor evidence="1">
        <name>heme b</name>
        <dbReference type="ChEBI" id="CHEBI:60344"/>
    </cofactor>
</comment>
<gene>
    <name evidence="15" type="ORF">SAMN05216466_14412</name>
</gene>
<keyword evidence="6 13" id="KW-0812">Transmembrane</keyword>
<comment type="similarity">
    <text evidence="12">Belongs to the cytochrome b561 family.</text>
</comment>
<keyword evidence="4" id="KW-1003">Cell membrane</keyword>
<evidence type="ECO:0000313" key="15">
    <source>
        <dbReference type="EMBL" id="SDI89821.1"/>
    </source>
</evidence>
<evidence type="ECO:0000313" key="16">
    <source>
        <dbReference type="Proteomes" id="UP000199706"/>
    </source>
</evidence>
<dbReference type="GO" id="GO:0046872">
    <property type="term" value="F:metal ion binding"/>
    <property type="evidence" value="ECO:0007669"/>
    <property type="project" value="UniProtKB-KW"/>
</dbReference>
<feature type="transmembrane region" description="Helical" evidence="13">
    <location>
        <begin position="49"/>
        <end position="70"/>
    </location>
</feature>
<evidence type="ECO:0000256" key="10">
    <source>
        <dbReference type="ARBA" id="ARBA00023004"/>
    </source>
</evidence>
<evidence type="ECO:0000256" key="8">
    <source>
        <dbReference type="ARBA" id="ARBA00022982"/>
    </source>
</evidence>
<reference evidence="15 16" key="1">
    <citation type="submission" date="2016-10" db="EMBL/GenBank/DDBJ databases">
        <authorList>
            <person name="de Groot N.N."/>
        </authorList>
    </citation>
    <scope>NUCLEOTIDE SEQUENCE [LARGE SCALE GENOMIC DNA]</scope>
    <source>
        <strain evidence="15 16">LMG 2247</strain>
    </source>
</reference>
<evidence type="ECO:0000256" key="12">
    <source>
        <dbReference type="ARBA" id="ARBA00037975"/>
    </source>
</evidence>
<dbReference type="GO" id="GO:0022904">
    <property type="term" value="P:respiratory electron transport chain"/>
    <property type="evidence" value="ECO:0007669"/>
    <property type="project" value="InterPro"/>
</dbReference>
<dbReference type="PANTHER" id="PTHR30529:SF1">
    <property type="entry name" value="CYTOCHROME B561 HOMOLOG 2"/>
    <property type="match status" value="1"/>
</dbReference>
<dbReference type="EMBL" id="FNCJ01000044">
    <property type="protein sequence ID" value="SDI89821.1"/>
    <property type="molecule type" value="Genomic_DNA"/>
</dbReference>
<keyword evidence="7" id="KW-0479">Metal-binding</keyword>
<dbReference type="InterPro" id="IPR016174">
    <property type="entry name" value="Di-haem_cyt_TM"/>
</dbReference>
<dbReference type="AlphaFoldDB" id="A0A1G8PB86"/>
<dbReference type="PANTHER" id="PTHR30529">
    <property type="entry name" value="CYTOCHROME B561"/>
    <property type="match status" value="1"/>
</dbReference>
<feature type="transmembrane region" description="Helical" evidence="13">
    <location>
        <begin position="18"/>
        <end position="37"/>
    </location>
</feature>
<dbReference type="GO" id="GO:0020037">
    <property type="term" value="F:heme binding"/>
    <property type="evidence" value="ECO:0007669"/>
    <property type="project" value="TreeGrafter"/>
</dbReference>
<keyword evidence="9 13" id="KW-1133">Transmembrane helix</keyword>
<proteinExistence type="inferred from homology"/>
<feature type="transmembrane region" description="Helical" evidence="13">
    <location>
        <begin position="91"/>
        <end position="111"/>
    </location>
</feature>
<dbReference type="Gene3D" id="1.20.950.20">
    <property type="entry name" value="Transmembrane di-heme cytochromes, Chain C"/>
    <property type="match status" value="1"/>
</dbReference>
<dbReference type="Proteomes" id="UP000199706">
    <property type="component" value="Unassembled WGS sequence"/>
</dbReference>
<dbReference type="InterPro" id="IPR052168">
    <property type="entry name" value="Cytochrome_b561_oxidase"/>
</dbReference>